<dbReference type="Gene3D" id="1.10.150.20">
    <property type="entry name" value="5' to 3' exonuclease, C-terminal subdomain"/>
    <property type="match status" value="1"/>
</dbReference>
<sequence>SCYLWCACAEADGNVSFFPPPSQQCGTNSSDGERLEEAGFHTVEAVAFGTEKELLNIKGISGTKAEKISPNWLPGFHYSTEFHLQWSEIIHITTGSKEMEKLLQGEIEAGSITELFGEFRTEKTQQCPSLAVTGQMPSIPALWQWEAIPRCPGTPG</sequence>
<dbReference type="GeneTree" id="ENSGT00940000156157"/>
<reference evidence="4" key="3">
    <citation type="submission" date="2025-09" db="UniProtKB">
        <authorList>
            <consortium name="Ensembl"/>
        </authorList>
    </citation>
    <scope>IDENTIFICATION</scope>
</reference>
<dbReference type="PANTHER" id="PTHR22942">
    <property type="entry name" value="RECA/RAD51/RADA DNA STRAND-PAIRING FAMILY MEMBER"/>
    <property type="match status" value="1"/>
</dbReference>
<evidence type="ECO:0000259" key="3">
    <source>
        <dbReference type="PROSITE" id="PS50162"/>
    </source>
</evidence>
<protein>
    <recommendedName>
        <fullName evidence="3">RecA family profile 1 domain-containing protein</fullName>
    </recommendedName>
</protein>
<dbReference type="GO" id="GO:0140664">
    <property type="term" value="F:ATP-dependent DNA damage sensor activity"/>
    <property type="evidence" value="ECO:0007669"/>
    <property type="project" value="InterPro"/>
</dbReference>
<proteinExistence type="predicted"/>
<dbReference type="Gene3D" id="3.40.50.300">
    <property type="entry name" value="P-loop containing nucleotide triphosphate hydrolases"/>
    <property type="match status" value="1"/>
</dbReference>
<feature type="domain" description="RecA family profile 1" evidence="3">
    <location>
        <begin position="88"/>
        <end position="156"/>
    </location>
</feature>
<accession>A0A674GY68</accession>
<dbReference type="GO" id="GO:0000150">
    <property type="term" value="F:DNA strand exchange activity"/>
    <property type="evidence" value="ECO:0007669"/>
    <property type="project" value="TreeGrafter"/>
</dbReference>
<name>A0A674GY68_TAEGU</name>
<dbReference type="GO" id="GO:0000794">
    <property type="term" value="C:condensed nuclear chromosome"/>
    <property type="evidence" value="ECO:0007669"/>
    <property type="project" value="TreeGrafter"/>
</dbReference>
<dbReference type="GO" id="GO:0003697">
    <property type="term" value="F:single-stranded DNA binding"/>
    <property type="evidence" value="ECO:0007669"/>
    <property type="project" value="TreeGrafter"/>
</dbReference>
<dbReference type="PROSITE" id="PS50162">
    <property type="entry name" value="RECA_2"/>
    <property type="match status" value="1"/>
</dbReference>
<dbReference type="GO" id="GO:0000730">
    <property type="term" value="P:DNA recombinase assembly"/>
    <property type="evidence" value="ECO:0007669"/>
    <property type="project" value="TreeGrafter"/>
</dbReference>
<keyword evidence="5" id="KW-1185">Reference proteome</keyword>
<dbReference type="InterPro" id="IPR020588">
    <property type="entry name" value="RecA_ATP-bd"/>
</dbReference>
<evidence type="ECO:0000256" key="2">
    <source>
        <dbReference type="ARBA" id="ARBA00022840"/>
    </source>
</evidence>
<dbReference type="OMA" id="LASFHWI"/>
<dbReference type="GO" id="GO:0003690">
    <property type="term" value="F:double-stranded DNA binding"/>
    <property type="evidence" value="ECO:0007669"/>
    <property type="project" value="TreeGrafter"/>
</dbReference>
<evidence type="ECO:0000313" key="4">
    <source>
        <dbReference type="Ensembl" id="ENSTGUP00000027306.1"/>
    </source>
</evidence>
<dbReference type="GO" id="GO:0005524">
    <property type="term" value="F:ATP binding"/>
    <property type="evidence" value="ECO:0007669"/>
    <property type="project" value="UniProtKB-KW"/>
</dbReference>
<dbReference type="SUPFAM" id="SSF52540">
    <property type="entry name" value="P-loop containing nucleoside triphosphate hydrolases"/>
    <property type="match status" value="1"/>
</dbReference>
<dbReference type="Ensembl" id="ENSTGUT00000033178.1">
    <property type="protein sequence ID" value="ENSTGUP00000027306.1"/>
    <property type="gene ID" value="ENSTGUG00000026287.1"/>
</dbReference>
<keyword evidence="2" id="KW-0067">ATP-binding</keyword>
<reference evidence="4" key="2">
    <citation type="submission" date="2025-08" db="UniProtKB">
        <authorList>
            <consortium name="Ensembl"/>
        </authorList>
    </citation>
    <scope>IDENTIFICATION</scope>
</reference>
<dbReference type="GO" id="GO:0070192">
    <property type="term" value="P:chromosome organization involved in meiotic cell cycle"/>
    <property type="evidence" value="ECO:0007669"/>
    <property type="project" value="TreeGrafter"/>
</dbReference>
<evidence type="ECO:0000256" key="1">
    <source>
        <dbReference type="ARBA" id="ARBA00022741"/>
    </source>
</evidence>
<dbReference type="AlphaFoldDB" id="A0A674GY68"/>
<dbReference type="InterPro" id="IPR010995">
    <property type="entry name" value="DNA_repair_Rad51/TF_NusA_a-hlx"/>
</dbReference>
<dbReference type="InterPro" id="IPR027417">
    <property type="entry name" value="P-loop_NTPase"/>
</dbReference>
<dbReference type="GO" id="GO:0042148">
    <property type="term" value="P:DNA strand invasion"/>
    <property type="evidence" value="ECO:0007669"/>
    <property type="project" value="TreeGrafter"/>
</dbReference>
<dbReference type="PANTHER" id="PTHR22942:SF39">
    <property type="entry name" value="DNA REPAIR PROTEIN RAD51 HOMOLOG 1"/>
    <property type="match status" value="1"/>
</dbReference>
<dbReference type="Proteomes" id="UP000007754">
    <property type="component" value="Chromosome 1A"/>
</dbReference>
<reference evidence="4 5" key="1">
    <citation type="journal article" date="2010" name="Nature">
        <title>The genome of a songbird.</title>
        <authorList>
            <person name="Warren W.C."/>
            <person name="Clayton D.F."/>
            <person name="Ellegren H."/>
            <person name="Arnold A.P."/>
            <person name="Hillier L.W."/>
            <person name="Kunstner A."/>
            <person name="Searle S."/>
            <person name="White S."/>
            <person name="Vilella A.J."/>
            <person name="Fairley S."/>
            <person name="Heger A."/>
            <person name="Kong L."/>
            <person name="Ponting C.P."/>
            <person name="Jarvis E.D."/>
            <person name="Mello C.V."/>
            <person name="Minx P."/>
            <person name="Lovell P."/>
            <person name="Velho T.A."/>
            <person name="Ferris M."/>
            <person name="Balakrishnan C.N."/>
            <person name="Sinha S."/>
            <person name="Blatti C."/>
            <person name="London S.E."/>
            <person name="Li Y."/>
            <person name="Lin Y.C."/>
            <person name="George J."/>
            <person name="Sweedler J."/>
            <person name="Southey B."/>
            <person name="Gunaratne P."/>
            <person name="Watson M."/>
            <person name="Nam K."/>
            <person name="Backstrom N."/>
            <person name="Smeds L."/>
            <person name="Nabholz B."/>
            <person name="Itoh Y."/>
            <person name="Whitney O."/>
            <person name="Pfenning A.R."/>
            <person name="Howard J."/>
            <person name="Volker M."/>
            <person name="Skinner B.M."/>
            <person name="Griffin D.K."/>
            <person name="Ye L."/>
            <person name="McLaren W.M."/>
            <person name="Flicek P."/>
            <person name="Quesada V."/>
            <person name="Velasco G."/>
            <person name="Lopez-Otin C."/>
            <person name="Puente X.S."/>
            <person name="Olender T."/>
            <person name="Lancet D."/>
            <person name="Smit A.F."/>
            <person name="Hubley R."/>
            <person name="Konkel M.K."/>
            <person name="Walker J.A."/>
            <person name="Batzer M.A."/>
            <person name="Gu W."/>
            <person name="Pollock D.D."/>
            <person name="Chen L."/>
            <person name="Cheng Z."/>
            <person name="Eichler E.E."/>
            <person name="Stapley J."/>
            <person name="Slate J."/>
            <person name="Ekblom R."/>
            <person name="Birkhead T."/>
            <person name="Burke T."/>
            <person name="Burt D."/>
            <person name="Scharff C."/>
            <person name="Adam I."/>
            <person name="Richard H."/>
            <person name="Sultan M."/>
            <person name="Soldatov A."/>
            <person name="Lehrach H."/>
            <person name="Edwards S.V."/>
            <person name="Yang S.P."/>
            <person name="Li X."/>
            <person name="Graves T."/>
            <person name="Fulton L."/>
            <person name="Nelson J."/>
            <person name="Chinwalla A."/>
            <person name="Hou S."/>
            <person name="Mardis E.R."/>
            <person name="Wilson R.K."/>
        </authorList>
    </citation>
    <scope>NUCLEOTIDE SEQUENCE [LARGE SCALE GENOMIC DNA]</scope>
</reference>
<evidence type="ECO:0000313" key="5">
    <source>
        <dbReference type="Proteomes" id="UP000007754"/>
    </source>
</evidence>
<dbReference type="Pfam" id="PF08423">
    <property type="entry name" value="Rad51"/>
    <property type="match status" value="1"/>
</dbReference>
<dbReference type="SUPFAM" id="SSF47794">
    <property type="entry name" value="Rad51 N-terminal domain-like"/>
    <property type="match status" value="1"/>
</dbReference>
<dbReference type="InParanoid" id="A0A674GY68"/>
<dbReference type="InterPro" id="IPR013632">
    <property type="entry name" value="Rad51_C"/>
</dbReference>
<keyword evidence="1" id="KW-0547">Nucleotide-binding</keyword>
<dbReference type="GO" id="GO:0007131">
    <property type="term" value="P:reciprocal meiotic recombination"/>
    <property type="evidence" value="ECO:0007669"/>
    <property type="project" value="TreeGrafter"/>
</dbReference>
<dbReference type="GO" id="GO:0006312">
    <property type="term" value="P:mitotic recombination"/>
    <property type="evidence" value="ECO:0007669"/>
    <property type="project" value="TreeGrafter"/>
</dbReference>
<organism evidence="4 5">
    <name type="scientific">Taeniopygia guttata</name>
    <name type="common">Zebra finch</name>
    <name type="synonym">Poephila guttata</name>
    <dbReference type="NCBI Taxonomy" id="59729"/>
    <lineage>
        <taxon>Eukaryota</taxon>
        <taxon>Metazoa</taxon>
        <taxon>Chordata</taxon>
        <taxon>Craniata</taxon>
        <taxon>Vertebrata</taxon>
        <taxon>Euteleostomi</taxon>
        <taxon>Archelosauria</taxon>
        <taxon>Archosauria</taxon>
        <taxon>Dinosauria</taxon>
        <taxon>Saurischia</taxon>
        <taxon>Theropoda</taxon>
        <taxon>Coelurosauria</taxon>
        <taxon>Aves</taxon>
        <taxon>Neognathae</taxon>
        <taxon>Neoaves</taxon>
        <taxon>Telluraves</taxon>
        <taxon>Australaves</taxon>
        <taxon>Passeriformes</taxon>
        <taxon>Passeroidea</taxon>
        <taxon>Estrildidae</taxon>
        <taxon>Estrildinae</taxon>
        <taxon>Taeniopygia</taxon>
    </lineage>
</organism>